<keyword evidence="1" id="KW-1133">Transmembrane helix</keyword>
<reference evidence="3" key="1">
    <citation type="submission" date="2016-10" db="EMBL/GenBank/DDBJ databases">
        <authorList>
            <person name="Varghese N."/>
            <person name="Submissions S."/>
        </authorList>
    </citation>
    <scope>NUCLEOTIDE SEQUENCE [LARGE SCALE GENOMIC DNA]</scope>
    <source>
        <strain evidence="3">CGMCC 1.8946</strain>
    </source>
</reference>
<name>A0A1G4SX34_9BACL</name>
<organism evidence="2 3">
    <name type="scientific">Paenibacillus tianmuensis</name>
    <dbReference type="NCBI Taxonomy" id="624147"/>
    <lineage>
        <taxon>Bacteria</taxon>
        <taxon>Bacillati</taxon>
        <taxon>Bacillota</taxon>
        <taxon>Bacilli</taxon>
        <taxon>Bacillales</taxon>
        <taxon>Paenibacillaceae</taxon>
        <taxon>Paenibacillus</taxon>
    </lineage>
</organism>
<evidence type="ECO:0008006" key="4">
    <source>
        <dbReference type="Google" id="ProtNLM"/>
    </source>
</evidence>
<dbReference type="RefSeq" id="WP_090674797.1">
    <property type="nucleotide sequence ID" value="NZ_FMTT01000037.1"/>
</dbReference>
<evidence type="ECO:0000313" key="2">
    <source>
        <dbReference type="EMBL" id="SCW73678.1"/>
    </source>
</evidence>
<keyword evidence="3" id="KW-1185">Reference proteome</keyword>
<keyword evidence="1" id="KW-0472">Membrane</keyword>
<sequence length="113" mass="13172">MNVYILSTGFSLLFLIIIIDLVRRQKLKEQYSLLWILFGIALLGFSLNIRIVEKVANILDIKYAPAMLFLFGLLFCFVFILHLTIVISKLTDRVLKLSQTIAIMEQERRNEHD</sequence>
<dbReference type="EMBL" id="FMTT01000037">
    <property type="protein sequence ID" value="SCW73678.1"/>
    <property type="molecule type" value="Genomic_DNA"/>
</dbReference>
<evidence type="ECO:0000313" key="3">
    <source>
        <dbReference type="Proteomes" id="UP000198601"/>
    </source>
</evidence>
<feature type="transmembrane region" description="Helical" evidence="1">
    <location>
        <begin position="63"/>
        <end position="87"/>
    </location>
</feature>
<dbReference type="Proteomes" id="UP000198601">
    <property type="component" value="Unassembled WGS sequence"/>
</dbReference>
<dbReference type="OrthoDB" id="677868at2"/>
<evidence type="ECO:0000256" key="1">
    <source>
        <dbReference type="SAM" id="Phobius"/>
    </source>
</evidence>
<gene>
    <name evidence="2" type="ORF">SAMN04487970_10374</name>
</gene>
<dbReference type="AlphaFoldDB" id="A0A1G4SX34"/>
<accession>A0A1G4SX34</accession>
<proteinExistence type="predicted"/>
<dbReference type="STRING" id="624147.SAMN04487970_10374"/>
<keyword evidence="1" id="KW-0812">Transmembrane</keyword>
<feature type="transmembrane region" description="Helical" evidence="1">
    <location>
        <begin position="6"/>
        <end position="22"/>
    </location>
</feature>
<protein>
    <recommendedName>
        <fullName evidence="4">DUF2304 domain-containing protein</fullName>
    </recommendedName>
</protein>
<dbReference type="Pfam" id="PF10066">
    <property type="entry name" value="DUF2304"/>
    <property type="match status" value="1"/>
</dbReference>
<feature type="transmembrane region" description="Helical" evidence="1">
    <location>
        <begin position="34"/>
        <end position="51"/>
    </location>
</feature>
<dbReference type="InterPro" id="IPR019277">
    <property type="entry name" value="DUF2304"/>
</dbReference>